<name>A0ABS6TF03_9ENTE</name>
<feature type="transmembrane region" description="Helical" evidence="1">
    <location>
        <begin position="37"/>
        <end position="56"/>
    </location>
</feature>
<proteinExistence type="predicted"/>
<dbReference type="Pfam" id="PF10031">
    <property type="entry name" value="DUF2273"/>
    <property type="match status" value="1"/>
</dbReference>
<keyword evidence="3" id="KW-1185">Reference proteome</keyword>
<protein>
    <submittedName>
        <fullName evidence="2">DUF2273 domain-containing protein</fullName>
    </submittedName>
</protein>
<keyword evidence="1" id="KW-0472">Membrane</keyword>
<evidence type="ECO:0000313" key="3">
    <source>
        <dbReference type="Proteomes" id="UP000774130"/>
    </source>
</evidence>
<feature type="transmembrane region" description="Helical" evidence="1">
    <location>
        <begin position="12"/>
        <end position="31"/>
    </location>
</feature>
<evidence type="ECO:0000256" key="1">
    <source>
        <dbReference type="SAM" id="Phobius"/>
    </source>
</evidence>
<dbReference type="RefSeq" id="WP_218326654.1">
    <property type="nucleotide sequence ID" value="NZ_JAHUZB010000004.1"/>
</dbReference>
<gene>
    <name evidence="2" type="ORF">KUA55_12290</name>
</gene>
<dbReference type="InterPro" id="IPR018730">
    <property type="entry name" value="DUF2273"/>
</dbReference>
<comment type="caution">
    <text evidence="2">The sequence shown here is derived from an EMBL/GenBank/DDBJ whole genome shotgun (WGS) entry which is preliminary data.</text>
</comment>
<evidence type="ECO:0000313" key="2">
    <source>
        <dbReference type="EMBL" id="MBV7391463.1"/>
    </source>
</evidence>
<organism evidence="2 3">
    <name type="scientific">Enterococcus alishanensis</name>
    <dbReference type="NCBI Taxonomy" id="1303817"/>
    <lineage>
        <taxon>Bacteria</taxon>
        <taxon>Bacillati</taxon>
        <taxon>Bacillota</taxon>
        <taxon>Bacilli</taxon>
        <taxon>Lactobacillales</taxon>
        <taxon>Enterococcaceae</taxon>
        <taxon>Enterococcus</taxon>
    </lineage>
</organism>
<accession>A0ABS6TF03</accession>
<keyword evidence="1" id="KW-1133">Transmembrane helix</keyword>
<reference evidence="2 3" key="1">
    <citation type="submission" date="2021-06" db="EMBL/GenBank/DDBJ databases">
        <title>Enterococcus alishanensis sp. nov., a novel lactic acid bacterium isolated from fresh coffee beans.</title>
        <authorList>
            <person name="Chen Y.-S."/>
        </authorList>
    </citation>
    <scope>NUCLEOTIDE SEQUENCE [LARGE SCALE GENOMIC DNA]</scope>
    <source>
        <strain evidence="2 3">ALS3</strain>
    </source>
</reference>
<sequence>MENFLKRYKYPLIFGGIGLILAILFITVGFLKTILLVIFTLIGSYLGYYLQSIGFFDQFKRY</sequence>
<keyword evidence="1" id="KW-0812">Transmembrane</keyword>
<dbReference type="EMBL" id="JAHUZB010000004">
    <property type="protein sequence ID" value="MBV7391463.1"/>
    <property type="molecule type" value="Genomic_DNA"/>
</dbReference>
<dbReference type="Proteomes" id="UP000774130">
    <property type="component" value="Unassembled WGS sequence"/>
</dbReference>